<dbReference type="RefSeq" id="WP_002342885.1">
    <property type="nucleotide sequence ID" value="NZ_KB029916.1"/>
</dbReference>
<dbReference type="Proteomes" id="UP000010504">
    <property type="component" value="Unassembled WGS sequence"/>
</dbReference>
<dbReference type="PANTHER" id="PTHR30185">
    <property type="entry name" value="CRYPTIC BETA-GLUCOSIDE BGL OPERON ANTITERMINATOR"/>
    <property type="match status" value="1"/>
</dbReference>
<keyword evidence="2" id="KW-0804">Transcription</keyword>
<name>A0A829A6Y2_ENTFC</name>
<evidence type="ECO:0000256" key="2">
    <source>
        <dbReference type="ARBA" id="ARBA00023163"/>
    </source>
</evidence>
<dbReference type="InterPro" id="IPR050661">
    <property type="entry name" value="BglG_antiterminators"/>
</dbReference>
<protein>
    <recommendedName>
        <fullName evidence="3">Mga helix-turn-helix domain-containing protein</fullName>
    </recommendedName>
</protein>
<gene>
    <name evidence="4" type="ORF">OKA_04596</name>
</gene>
<reference evidence="4 5" key="1">
    <citation type="submission" date="2012-12" db="EMBL/GenBank/DDBJ databases">
        <title>The Genome Sequence of Enterococcus faecium E2039.</title>
        <authorList>
            <consortium name="The Broad Institute Genome Sequencing Platform"/>
            <consortium name="The Broad Institute Genome Sequencing Center for Infectious Disease"/>
            <person name="Earl A.M."/>
            <person name="Gilmore M.S."/>
            <person name="van Schaik W."/>
            <person name="Lebreton F."/>
            <person name="Willems R.J."/>
            <person name="Walker B."/>
            <person name="Young S.K."/>
            <person name="Zeng Q."/>
            <person name="Gargeya S."/>
            <person name="Fitzgerald M."/>
            <person name="Haas B."/>
            <person name="Abouelleil A."/>
            <person name="Alvarado L."/>
            <person name="Arachchi H.M."/>
            <person name="Berlin A.M."/>
            <person name="Chapman S.B."/>
            <person name="Dewar J."/>
            <person name="Goldberg J."/>
            <person name="Griggs A."/>
            <person name="Gujja S."/>
            <person name="Hansen M."/>
            <person name="Howarth C."/>
            <person name="Imamovic A."/>
            <person name="Larimer J."/>
            <person name="McCowan C."/>
            <person name="Murphy C."/>
            <person name="Neiman D."/>
            <person name="Pearson M."/>
            <person name="Priest M."/>
            <person name="Roberts A."/>
            <person name="Saif S."/>
            <person name="Shea T."/>
            <person name="Sisk P."/>
            <person name="Sykes S."/>
            <person name="Wortman J."/>
            <person name="Nusbaum C."/>
            <person name="Birren B."/>
        </authorList>
    </citation>
    <scope>NUCLEOTIDE SEQUENCE [LARGE SCALE GENOMIC DNA]</scope>
    <source>
        <strain evidence="4 5">E2039</strain>
    </source>
</reference>
<evidence type="ECO:0000256" key="1">
    <source>
        <dbReference type="ARBA" id="ARBA00023015"/>
    </source>
</evidence>
<organism evidence="4 5">
    <name type="scientific">Enterococcus faecium EnGen0026</name>
    <dbReference type="NCBI Taxonomy" id="1138917"/>
    <lineage>
        <taxon>Bacteria</taxon>
        <taxon>Bacillati</taxon>
        <taxon>Bacillota</taxon>
        <taxon>Bacilli</taxon>
        <taxon>Lactobacillales</taxon>
        <taxon>Enterococcaceae</taxon>
        <taxon>Enterococcus</taxon>
    </lineage>
</organism>
<dbReference type="Gene3D" id="1.10.10.10">
    <property type="entry name" value="Winged helix-like DNA-binding domain superfamily/Winged helix DNA-binding domain"/>
    <property type="match status" value="2"/>
</dbReference>
<feature type="domain" description="Mga helix-turn-helix" evidence="3">
    <location>
        <begin position="87"/>
        <end position="168"/>
    </location>
</feature>
<dbReference type="PANTHER" id="PTHR30185:SF13">
    <property type="entry name" value="LICABCH OPERON REGULATOR-RELATED"/>
    <property type="match status" value="1"/>
</dbReference>
<keyword evidence="1" id="KW-0805">Transcription regulation</keyword>
<comment type="caution">
    <text evidence="4">The sequence shown here is derived from an EMBL/GenBank/DDBJ whole genome shotgun (WGS) entry which is preliminary data.</text>
</comment>
<evidence type="ECO:0000313" key="5">
    <source>
        <dbReference type="Proteomes" id="UP000010504"/>
    </source>
</evidence>
<evidence type="ECO:0000313" key="4">
    <source>
        <dbReference type="EMBL" id="ELB39524.1"/>
    </source>
</evidence>
<proteinExistence type="predicted"/>
<dbReference type="InterPro" id="IPR036388">
    <property type="entry name" value="WH-like_DNA-bd_sf"/>
</dbReference>
<dbReference type="Pfam" id="PF05043">
    <property type="entry name" value="Mga"/>
    <property type="match status" value="1"/>
</dbReference>
<sequence>MEVFHSFFGNETKKELELLKLLYKNKRFMGTEEISECLKMDRRSVYKYYDLLLNKPYMTKKEHMAVLSVKHGQGYKFNGSKKDYKILSRQVLQSNPFFELLETLLLDNEIIIAKFAYDNFVSESSVRKRMHELASLLEPMDFSLKKSKGTVHLIGKEMRIRFFMVAFFWRVFSGLHWPFTGISQRKCEKIVTEIYHECQIPVNTIELKLSCYVLAVTILRTRKGLKIDEEIHSVVDRFPFVKQPVSPSDMKNMQSIKNILAEKLSTHYHLDRSNIEFIFLWLYSRADFHQKNINTDCLADIDTHRSDSTLIEKIMLLYPQLIKKADTGLVDEEKKRMIFVTLYTGILSVEMFGKMDYSLTGYNLKEYLSLKFTGLLQQSEELVKRNKIYSKEPDKQEGLSLHVAVAWSMVARPISFSNKIKIKVETDLPFTIEQGIIERIQTTFQSYYPIEVSHSLKEENYDFCLSTTPITELEGSTETLLINAQVTLSDLLAIQKKLDTLIPS</sequence>
<dbReference type="EMBL" id="AHXS01000017">
    <property type="protein sequence ID" value="ELB39524.1"/>
    <property type="molecule type" value="Genomic_DNA"/>
</dbReference>
<accession>A0A829A6Y2</accession>
<dbReference type="InterPro" id="IPR007737">
    <property type="entry name" value="Mga_HTH"/>
</dbReference>
<evidence type="ECO:0000259" key="3">
    <source>
        <dbReference type="Pfam" id="PF05043"/>
    </source>
</evidence>
<dbReference type="AlphaFoldDB" id="A0A829A6Y2"/>